<feature type="domain" description="Carrier" evidence="5">
    <location>
        <begin position="4200"/>
        <end position="4275"/>
    </location>
</feature>
<gene>
    <name evidence="6" type="ORF">C5746_00940</name>
</gene>
<name>A0A2Z5J645_STRAR</name>
<dbReference type="Pfam" id="PF00501">
    <property type="entry name" value="AMP-binding"/>
    <property type="match status" value="5"/>
</dbReference>
<dbReference type="InterPro" id="IPR029058">
    <property type="entry name" value="AB_hydrolase_fold"/>
</dbReference>
<dbReference type="InterPro" id="IPR045851">
    <property type="entry name" value="AMP-bd_C_sf"/>
</dbReference>
<dbReference type="GO" id="GO:0043041">
    <property type="term" value="P:amino acid activation for nonribosomal peptide biosynthetic process"/>
    <property type="evidence" value="ECO:0007669"/>
    <property type="project" value="TreeGrafter"/>
</dbReference>
<evidence type="ECO:0000256" key="4">
    <source>
        <dbReference type="ARBA" id="ARBA00022553"/>
    </source>
</evidence>
<dbReference type="Gene3D" id="3.40.50.12780">
    <property type="entry name" value="N-terminal domain of ligase-like"/>
    <property type="match status" value="1"/>
</dbReference>
<dbReference type="RefSeq" id="WP_114242460.1">
    <property type="nucleotide sequence ID" value="NZ_CP027306.1"/>
</dbReference>
<dbReference type="Gene3D" id="3.40.50.980">
    <property type="match status" value="8"/>
</dbReference>
<dbReference type="InterPro" id="IPR042099">
    <property type="entry name" value="ANL_N_sf"/>
</dbReference>
<accession>A0A2Z5J645</accession>
<dbReference type="GO" id="GO:0017000">
    <property type="term" value="P:antibiotic biosynthetic process"/>
    <property type="evidence" value="ECO:0007669"/>
    <property type="project" value="UniProtKB-ARBA"/>
</dbReference>
<dbReference type="Gene3D" id="3.40.50.1820">
    <property type="entry name" value="alpha/beta hydrolase"/>
    <property type="match status" value="1"/>
</dbReference>
<evidence type="ECO:0000259" key="5">
    <source>
        <dbReference type="PROSITE" id="PS50075"/>
    </source>
</evidence>
<dbReference type="InterPro" id="IPR025110">
    <property type="entry name" value="AMP-bd_C"/>
</dbReference>
<dbReference type="Gene3D" id="3.30.300.30">
    <property type="match status" value="5"/>
</dbReference>
<dbReference type="InterPro" id="IPR001242">
    <property type="entry name" value="Condensation_dom"/>
</dbReference>
<dbReference type="InterPro" id="IPR023213">
    <property type="entry name" value="CAT-like_dom_sf"/>
</dbReference>
<feature type="domain" description="Carrier" evidence="5">
    <location>
        <begin position="3128"/>
        <end position="3203"/>
    </location>
</feature>
<dbReference type="GO" id="GO:0003824">
    <property type="term" value="F:catalytic activity"/>
    <property type="evidence" value="ECO:0007669"/>
    <property type="project" value="InterPro"/>
</dbReference>
<dbReference type="InterPro" id="IPR010071">
    <property type="entry name" value="AA_adenyl_dom"/>
</dbReference>
<dbReference type="Proteomes" id="UP000252698">
    <property type="component" value="Chromosome"/>
</dbReference>
<dbReference type="GO" id="GO:0072330">
    <property type="term" value="P:monocarboxylic acid biosynthetic process"/>
    <property type="evidence" value="ECO:0007669"/>
    <property type="project" value="UniProtKB-ARBA"/>
</dbReference>
<dbReference type="InterPro" id="IPR006162">
    <property type="entry name" value="Ppantetheine_attach_site"/>
</dbReference>
<dbReference type="Gene3D" id="1.10.1200.10">
    <property type="entry name" value="ACP-like"/>
    <property type="match status" value="4"/>
</dbReference>
<feature type="domain" description="Carrier" evidence="5">
    <location>
        <begin position="5288"/>
        <end position="5362"/>
    </location>
</feature>
<dbReference type="CDD" id="cd05930">
    <property type="entry name" value="A_NRPS"/>
    <property type="match status" value="5"/>
</dbReference>
<reference evidence="6 7" key="1">
    <citation type="journal article" date="2018" name="Front. Microbiol.">
        <title>Genome Sequencing of Streptomyces atratus SCSIOZH16 and Activation Production of Nocardamine via Metabolic Engineering.</title>
        <authorList>
            <person name="Li Y."/>
            <person name="Zhang C."/>
            <person name="Liu C."/>
            <person name="Ju J."/>
            <person name="Ma J."/>
        </authorList>
    </citation>
    <scope>NUCLEOTIDE SEQUENCE [LARGE SCALE GENOMIC DNA]</scope>
    <source>
        <strain evidence="6 7">SCSIO_ZH16</strain>
    </source>
</reference>
<dbReference type="PROSITE" id="PS50075">
    <property type="entry name" value="CARRIER"/>
    <property type="match status" value="5"/>
</dbReference>
<dbReference type="Pfam" id="PF13193">
    <property type="entry name" value="AMP-binding_C"/>
    <property type="match status" value="5"/>
</dbReference>
<evidence type="ECO:0000313" key="7">
    <source>
        <dbReference type="Proteomes" id="UP000252698"/>
    </source>
</evidence>
<dbReference type="SMART" id="SM00823">
    <property type="entry name" value="PKS_PP"/>
    <property type="match status" value="5"/>
</dbReference>
<dbReference type="Gene3D" id="2.30.38.10">
    <property type="entry name" value="Luciferase, Domain 3"/>
    <property type="match status" value="4"/>
</dbReference>
<dbReference type="PROSITE" id="PS00455">
    <property type="entry name" value="AMP_BINDING"/>
    <property type="match status" value="5"/>
</dbReference>
<dbReference type="GO" id="GO:0044550">
    <property type="term" value="P:secondary metabolite biosynthetic process"/>
    <property type="evidence" value="ECO:0007669"/>
    <property type="project" value="UniProtKB-ARBA"/>
</dbReference>
<dbReference type="CDD" id="cd19544">
    <property type="entry name" value="E-C_NRPS"/>
    <property type="match status" value="2"/>
</dbReference>
<dbReference type="Gene3D" id="3.30.559.10">
    <property type="entry name" value="Chloramphenicol acetyltransferase-like domain"/>
    <property type="match status" value="5"/>
</dbReference>
<dbReference type="PANTHER" id="PTHR45527:SF1">
    <property type="entry name" value="FATTY ACID SYNTHASE"/>
    <property type="match status" value="1"/>
</dbReference>
<sequence>MIPLSFAQRRLWFLSQSEGPSSTYNIPVVLRLSGATDGAALGVALRDVIGRHEVLRTVYRVADGEPYQHILKAADLDWALTVAEVAPAELDGAIADVLGHTFDLSTEIPIRASLFSTGGDEQVLVLVTHHIASDGWSKRPLARDLSTAYAARSEGKDPEWEPLPVQYADYTLWQREMLGDESDPESMMATQIAYWREVLADIPAELELPADRSRPAVPSHRGHKVPLAVPAEVHARLAELAKAEGVTPFMVLQAALAAVLSRLGAGTDIPIGTTVAGRTDVALDDLVGFFINSLVLRTDVSGDPTFTELLSRVRQAGWAAFEHQEVPFEKLVEELAPARSLARHPLFQVMLKVQNTGEAVLDLPGTGGGNAPVPAASKTVTPNGPATSESAAKFDLDASVTEVFDAQGAPAGLRGSVVASADLFDVETAERIVARWAQAIELLTADPESRLSALDVLGEGEWRLLAEWNDTVAPVVAGSLSELFAAQVARTPEAVAVVAGEVVFSYAELDARANRLARHLVAQGVRSESLVGVCLERGADLIVALLAVFKSGGACLPMDPAYPAERIAYMVEDAAPVAVLASTGTAGVLPVTDAVVVLLDDAETVAVLAGLGDGPLGVAVRADHAAYVIYTSGSTGRPKGVVVAHKGAVSLCEGHGRTVFARDGGPLRVALTTSVSFDASWNQLSALFVGHELHVVDGETWLDAGRLVAWMRASRIDFAEVTPSYLRVLVDEGLFDGPRHPSRIGVGGEAVPGDLWERVRALEGVEGFNFYGPTEATVDTAIARLADSAEVVVGTPVPNARVFVLDEALRPVPVGVAGELYVCGAGVARGYVGRPGLTAERFVACPFSASGERMYRSGDRVKWTGDGQLVFFGRTDDQVKVRGFRIELGEVRAAVTAHPQVAQAAVVVREDIPGDRRLVAYVVTAGQLDQPVAEFVAESLPEYMVPSAVVVLDAFPLTANGKLDRKALPAPEHVAGVGRGPSNAREEIVCAAFAEVLGLEGVGVDDDFFRLGGQSLLAIRLVALLQKQGVSVSVRAFFQAPTPAGLAACAGAVQVEVPANLIPAGATEITPEMLPLVDLTADELTAVVATVGGGAANIADVYPLAPLQEGLLFHHLLSEGGDDAYVMPTVLEFDARDRLDAFADALQQVVDRHDIYRTSIVWEGLREPVQVVWRHATLPVTDVILDPEGGDPTEQLLAAGGLRMDLGEAPLIRMHAAQIPGTGRWLGLLRAHHVVRDHTALEIVFNEVQAILAGRGRELAQPLSFRNFVAQTRGAVERSEHERYFADLLGDVTEPTAPFGVADVRGDGAGSVREVIPFDTELTIRLREVSRRLGASPATVMHVAWSRVLAAVSGREDVVFGTVLFGRMNAGEGADQVPGPYMNTLPVRVRTDASGVRAAVSAMRGQLAELLEHEHAPLVVAQRASGVTGDTPLFTALFNFRHNPGRSAEERADKRRHEGMDGMRAVFTRERTNFPLMVSVNDNGDLFTLAVDAVAPIDPRVVGEFVRTAAGNLVSALESALDHDEDVPLSSVQVLDEAGLRQVLTEWNDSAVELPGDATVAGLFEAQVARTPGAVAVVSGGVEVSYAELDARANRLARHLVAKGVGAESFVGVCLERGIETVVALLAVVKAGGAYLPIDPGYPAERIAYMLADAKPVVVLASAGTAAVVPSPDATVVVLDETDLAGLEDGPLGTVIRPEHPAYVIYTSGSTGRPKGVVVEHRSVAGLLGWAVAEFSGEDFRRVLVSTSFNFDVSVFELFGPLVSGGSVEVVGDLLALADAGVGDVSLVSGVPSAFAQMVASGEIQARPRTVVLAGEALTADAVAGIRTAIPGARVANIYGPTEATVYSTAWYSDADVEGAVPIGRPISNARVYVLDGTLSPVPVGVPGELYIAGAGLARGYLGRPELTGERFVADPFASDGGRLYRTGDVVRWSQDGQVEYLGRADEQVKVRGFRIELGEVQSVLAAHPEVAQAVVIAREDVPGDKRLVAYVVPAEEAESAELPVRVSEFAGERLPFYMVPSAVVVLDVLPLNVNGKLDRKALPAPEYATGSGRGPSNAREEILCAAFAEVLRLDGVGVDDDFFRLGGHSLLAIRLVALLRTRGVSVSIRALFDAPTPAGLAASPGSEQMAVPANLIPAGATAITPAMLPLVDLTVAEIAAIVATVDGGAANVADVYPLAPLQEGLLFHHLLVDGGEDTYVMPTVVEFDARERLDAFTQALQSVVDRHDIYRTSIVWEGLREPVQVVRRQATLPVEFVTLDAEGGDPVKQLLAAGGSMDLGRAPLIRVHAARVPGGDQWLALVRIHHMVQDHTALEVMLAEVNAFLTGRDGNLAEPLPFRNFVAQARAGVTTGEHERYFAELLGDVTEPTTPFGLADVHGDGTGATRARVVFGDELHTRLLDVSRQLGASPATLLHLAWSRVLAAVSGREDVVFGTVLFGRMNAGTGSDRVPGPFLNTLPVRVRTDELGVLTAVSAMRGQLAELLEHEHAPLTVAQQASGVTGDAPLFTALFNYRHNSGGGTTEEPRVRDERLDGIRRVFFEERTNYPLMVSVDDNGDRISLAVHAVVPIDPETVGRFLRTAAQNLVTALESALVSGLDVPLSSVQVLDEAERYRVLTEWNDSAVEVAGGLLPGLFEAQVARTPGAVAVVSGGVEVSYAELDARANRLARHLVAKGVGAESFVGVCLERGIETVVALLAVVKAGGAYLPIDPGYPAERIAYMLADAKPVVVLASAGTAAVVPSPDATVVVLDETDLAGLEDGPLGTVIRPEHPAYVIYTSGSTGRPKGVVVEHRSVAGLLGWAVAEFSGEDFRRVLVSTSFNFDVSVFELFGPLVSGGSVEVVGDLLALADAGVGDVSLVSGVPSAFAQMVASGEIQARPRTVVLAGEALTADAVAGIRTAIPGARVANIYGPTEATVYSTAWYSDADVEGAVPIGRPISNARVYVLDGTLSPVPVGVPGELYIAGAGLARGYLGRPELTGERFVADPFASDGGRLYRTGDVVRWSQDGQVEYLGRADEQVKVRGFRIELGEVQSVLAAHPEVAQAVVIAREDVPGDKRLVAYVVPAEDGVAEELPRILTALASDRLPSYMVPSAVVPLDVLPLNVNGKLDRKALPAPEYATGSGTRNPVTLQEELLCGVFAQVLGLPEVGVDDDFFALGGHSLLAVRLISRVRTVLGVEVPLRALFGTPTVAGLAAGLSGAGQARLALTAGERPERVPLSFAQQRLWFISQLEGPSATYNSPIALRLSGEVDRQALNAALRDVIGRHEVLRTVFGTADGQPYQQVVELDTLDWELGVVEVDAAELEDAVTGAARYAFDLSVEVPIRATLFETREGERVLVVLVHHIASDGWSRAPLARDFSTAYAARVEGRVPEWTPLPVQYADYALWQRELLGDEADPESVVARQLAYWRKTLADIPEELELPFDRSRPAVASHLGHSVALDVPAEVHGRLAELARAEGVTMFMVLQAALATLLSKLGAGTDVPIGSAHAGRGDEALDDLVGCFVNTQVLRADLSGDPAFTELLARVREAGLSGFAHQDVPFERLVEELAPARSMARHPLFQVVLTKQNTVSAGLDALATPVVWTGGMSTGTRAAKFDLDVMVGETYDAEGAPAGLRGSVTVAADLFDAEWAERIARSWVRVLDLLGDSPQTRLSGVPALDEVERHRVLVGWNDTATDGEVTVVHELFEQQATRAPEAAAIVSEGTEVSYGELDARANRIAHYLIGQGIGAESVVGLCLPRGVDMIAAILGVWKAGAGYLPIDPAQPTDRIAYMLRDSRAALALTTEEILDELPAGRSRLVAIDDTFVEMQLAAASTERPERRVAPQSLAYVIYTSGSTGQPKGVAVTHGGLANYTSSVPERVGFGQPGARYALLQAQATDLGNTVVFASLATGGELHVLEEGAITDPQAVASYLSEHRIDHFKAVPSHLAALSAAGGVEGVLPIRSLVLGGEAASTVWLRELVAAAGEREVHNHYGPTETTIGVATTRLTQERAAGEAVPVGSPIANTRFYVLDQHLSPVVPGAAGELYVAGAGLARGYVGREGLTAERFLANPFEPGRRMYRTGDRAKWTADGQVVFLGRADDQVKIRGYRIEPGEVQGVLTGHPLVDQAAVVAREDVPGDRRLVAYVVADDLEPQERVQLGPALREFAGQRLPEHMVPSAVVVLDALPLTGNGKLDRKALPAPDYSSSPASGGRRAATPQEEILCMAFAEVLGLSEVGVDDDFFELGGHSLLAVRLASRIRSVLGVEVEIRELFEAPTVAGLAERLAGARTARAALTAMERPERLPLSYGQRRLWIINQMDGPSPTYNIPVAARLAGAVDADAMSAAFRDLLARHEVLRTVFGVADGEPYQRIVDIDELDWELTVADVEPDALADAVAGAKAYTFDIAAEVPVRAWLFRAGPEEHVLVVVVHHIASDGWSWAPLARDVSTAYEARSAGRAPQWQPLPVQYADYALWQREVLGDSQDPESLISQQVAYWRETLAGVPEELELPFDRTRPAIASHRGHRVPLDVPADVHARLAELARAEGVTMFMVLHGALSVLLSRIGAGTDIPIGSAIAGRTDEALDDLVGYFVNTFALRTNLAGDPTFREVLERVREAGLGAFAHPDVPFERLVEELAPARSMARHPLFQVMLLLQNNEQAVLDLEGVDARRGAPAARAAGGATAEAVVKFDLDVSVAELYDAEGAPAGMRGSLVAAADLFDPESVERIAERLSRVLAALAADPGIRLGEVDVLGEDERVRMLTEWNATEAEVPDATVVGLFEAQAARTPDAIALVHDDVELTYAELDARANRLARHLAGRGIGPETVVAAVFERTVDLVVALLGVIKSGAAYLPIDPAYPADRIAYVIADSGAVCVLTSEELDARPAAPEHRPRVPVVLLDGAEVTERLAGLADGPLADSERTAALRPEHPMWVIYTSGSTGRPKGVLVEHRAIVNFLSAMQDRFALGADDRLLAVSTHGCDMAGFEFYLPFLNGARMVLASQAQVLDPWALRSLIRTTGANIVHATPSLWRGLIADADDPVDWTGVRAMIGAEALPSDLARTLLARTPTLTNLYGPTETTVWSTAKELAGEGADATSIGGPIGNTQVYVLDEALAPVPPGVAGELYIGGKSVARCYLGRPDLTAGRFVAGPFGEPGARMYRTGDVVQWTAGGDLQYVGRSDDQVKIRGFRVELGEIEAVLASHPSVGQAVALVREDTPGDQRLVAYVVPNRAAAEAEEPESAADRIAQEARGLAQDRLPGYMVPSAVVVIERLPLMPNGKLDRKALPVPEGGAVGEAANWAVTSFEDNMCEAFAQVLGLPEVGVDDDFFALGGHSLLAVRLVEALRERGVSIAVRDLFAAPSVGELMKRMSLSSIRDALDVLLPIREQGSEPPFFFIHPAGGLSWCYMPMARHVPAEIPLYGLQSRGLDGTSELARTVPEMAADYIERIRSAQASGPYRLLGWSYGGAVAHEMAVQLQAAGDEVSALVILDQYPWQRQDGEAVDHADETEADLDAKADRLIEVVRREAGGALGAATEEEYRTFARILQNHRTIRADHEHGRFDGDALLIVAEQSKPQGEATGELWKPYITGEITETGVPCTHYEMAKPETLADVWTAVAAWLAQR</sequence>
<dbReference type="InterPro" id="IPR000873">
    <property type="entry name" value="AMP-dep_synth/lig_dom"/>
</dbReference>
<evidence type="ECO:0000256" key="2">
    <source>
        <dbReference type="ARBA" id="ARBA00006432"/>
    </source>
</evidence>
<dbReference type="FunFam" id="2.30.38.10:FF:000001">
    <property type="entry name" value="Non-ribosomal peptide synthetase PvdI"/>
    <property type="match status" value="5"/>
</dbReference>
<dbReference type="SUPFAM" id="SSF56801">
    <property type="entry name" value="Acetyl-CoA synthetase-like"/>
    <property type="match status" value="5"/>
</dbReference>
<organism evidence="6 7">
    <name type="scientific">Streptomyces atratus</name>
    <dbReference type="NCBI Taxonomy" id="1893"/>
    <lineage>
        <taxon>Bacteria</taxon>
        <taxon>Bacillati</taxon>
        <taxon>Actinomycetota</taxon>
        <taxon>Actinomycetes</taxon>
        <taxon>Kitasatosporales</taxon>
        <taxon>Streptomycetaceae</taxon>
        <taxon>Streptomyces</taxon>
    </lineage>
</organism>
<keyword evidence="3" id="KW-0596">Phosphopantetheine</keyword>
<dbReference type="FunFam" id="3.40.50.980:FF:000001">
    <property type="entry name" value="Non-ribosomal peptide synthetase"/>
    <property type="match status" value="5"/>
</dbReference>
<dbReference type="NCBIfam" id="NF003417">
    <property type="entry name" value="PRK04813.1"/>
    <property type="match status" value="5"/>
</dbReference>
<dbReference type="SUPFAM" id="SSF53474">
    <property type="entry name" value="alpha/beta-Hydrolases"/>
    <property type="match status" value="1"/>
</dbReference>
<dbReference type="InterPro" id="IPR036736">
    <property type="entry name" value="ACP-like_sf"/>
</dbReference>
<evidence type="ECO:0000256" key="1">
    <source>
        <dbReference type="ARBA" id="ARBA00001957"/>
    </source>
</evidence>
<dbReference type="Pfam" id="PF00668">
    <property type="entry name" value="Condensation"/>
    <property type="match status" value="5"/>
</dbReference>
<protein>
    <submittedName>
        <fullName evidence="6">Non-ribosomal peptide synthetase</fullName>
    </submittedName>
</protein>
<dbReference type="PANTHER" id="PTHR45527">
    <property type="entry name" value="NONRIBOSOMAL PEPTIDE SYNTHETASE"/>
    <property type="match status" value="1"/>
</dbReference>
<dbReference type="GO" id="GO:0005737">
    <property type="term" value="C:cytoplasm"/>
    <property type="evidence" value="ECO:0007669"/>
    <property type="project" value="TreeGrafter"/>
</dbReference>
<comment type="cofactor">
    <cofactor evidence="1">
        <name>pantetheine 4'-phosphate</name>
        <dbReference type="ChEBI" id="CHEBI:47942"/>
    </cofactor>
</comment>
<keyword evidence="4" id="KW-0597">Phosphoprotein</keyword>
<feature type="domain" description="Carrier" evidence="5">
    <location>
        <begin position="2055"/>
        <end position="2129"/>
    </location>
</feature>
<dbReference type="FunFam" id="3.30.300.30:FF:000010">
    <property type="entry name" value="Enterobactin synthetase component F"/>
    <property type="match status" value="5"/>
</dbReference>
<comment type="similarity">
    <text evidence="2">Belongs to the ATP-dependent AMP-binding enzyme family.</text>
</comment>
<dbReference type="Pfam" id="PF00975">
    <property type="entry name" value="Thioesterase"/>
    <property type="match status" value="1"/>
</dbReference>
<dbReference type="SUPFAM" id="SSF52777">
    <property type="entry name" value="CoA-dependent acyltransferases"/>
    <property type="match status" value="10"/>
</dbReference>
<dbReference type="CDD" id="cd19540">
    <property type="entry name" value="LCL_NRPS-like"/>
    <property type="match status" value="3"/>
</dbReference>
<dbReference type="NCBIfam" id="TIGR01733">
    <property type="entry name" value="AA-adenyl-dom"/>
    <property type="match status" value="5"/>
</dbReference>
<dbReference type="SUPFAM" id="SSF47336">
    <property type="entry name" value="ACP-like"/>
    <property type="match status" value="5"/>
</dbReference>
<feature type="domain" description="Carrier" evidence="5">
    <location>
        <begin position="980"/>
        <end position="1054"/>
    </location>
</feature>
<dbReference type="EMBL" id="CP027306">
    <property type="protein sequence ID" value="AXE75790.1"/>
    <property type="molecule type" value="Genomic_DNA"/>
</dbReference>
<evidence type="ECO:0000313" key="6">
    <source>
        <dbReference type="EMBL" id="AXE75790.1"/>
    </source>
</evidence>
<dbReference type="InterPro" id="IPR009081">
    <property type="entry name" value="PP-bd_ACP"/>
</dbReference>
<dbReference type="PROSITE" id="PS00012">
    <property type="entry name" value="PHOSPHOPANTETHEINE"/>
    <property type="match status" value="4"/>
</dbReference>
<proteinExistence type="inferred from homology"/>
<dbReference type="SMART" id="SM00824">
    <property type="entry name" value="PKS_TE"/>
    <property type="match status" value="1"/>
</dbReference>
<dbReference type="InterPro" id="IPR001031">
    <property type="entry name" value="Thioesterase"/>
</dbReference>
<dbReference type="FunFam" id="1.10.1200.10:FF:000005">
    <property type="entry name" value="Nonribosomal peptide synthetase 1"/>
    <property type="match status" value="3"/>
</dbReference>
<dbReference type="InterPro" id="IPR020806">
    <property type="entry name" value="PKS_PP-bd"/>
</dbReference>
<dbReference type="GO" id="GO:0008610">
    <property type="term" value="P:lipid biosynthetic process"/>
    <property type="evidence" value="ECO:0007669"/>
    <property type="project" value="UniProtKB-ARBA"/>
</dbReference>
<dbReference type="InterPro" id="IPR020845">
    <property type="entry name" value="AMP-binding_CS"/>
</dbReference>
<dbReference type="FunFam" id="1.10.1200.10:FF:000016">
    <property type="entry name" value="Non-ribosomal peptide synthase"/>
    <property type="match status" value="2"/>
</dbReference>
<dbReference type="InterPro" id="IPR020802">
    <property type="entry name" value="TesA-like"/>
</dbReference>
<dbReference type="GO" id="GO:0031177">
    <property type="term" value="F:phosphopantetheine binding"/>
    <property type="evidence" value="ECO:0007669"/>
    <property type="project" value="InterPro"/>
</dbReference>
<dbReference type="Pfam" id="PF00550">
    <property type="entry name" value="PP-binding"/>
    <property type="match status" value="5"/>
</dbReference>
<dbReference type="GeneID" id="95517176"/>
<dbReference type="Gene3D" id="3.30.559.30">
    <property type="entry name" value="Nonribosomal peptide synthetase, condensation domain"/>
    <property type="match status" value="5"/>
</dbReference>
<dbReference type="FunFam" id="3.40.50.12780:FF:000012">
    <property type="entry name" value="Non-ribosomal peptide synthetase"/>
    <property type="match status" value="4"/>
</dbReference>
<dbReference type="KEGG" id="sata:C5746_00940"/>
<evidence type="ECO:0000256" key="3">
    <source>
        <dbReference type="ARBA" id="ARBA00022450"/>
    </source>
</evidence>